<dbReference type="GO" id="GO:0006351">
    <property type="term" value="P:DNA-templated transcription"/>
    <property type="evidence" value="ECO:0007669"/>
    <property type="project" value="TreeGrafter"/>
</dbReference>
<feature type="transmembrane region" description="Helical" evidence="1">
    <location>
        <begin position="21"/>
        <end position="42"/>
    </location>
</feature>
<dbReference type="InterPro" id="IPR036390">
    <property type="entry name" value="WH_DNA-bd_sf"/>
</dbReference>
<evidence type="ECO:0000259" key="2">
    <source>
        <dbReference type="Pfam" id="PF20803"/>
    </source>
</evidence>
<dbReference type="Pfam" id="PF20803">
    <property type="entry name" value="PaaX_M"/>
    <property type="match status" value="1"/>
</dbReference>
<dbReference type="Gene3D" id="3.30.70.2650">
    <property type="match status" value="1"/>
</dbReference>
<keyword evidence="1" id="KW-0812">Transmembrane</keyword>
<keyword evidence="1" id="KW-0472">Membrane</keyword>
<evidence type="ECO:0000313" key="3">
    <source>
        <dbReference type="EMBL" id="OHA64140.1"/>
    </source>
</evidence>
<evidence type="ECO:0000256" key="1">
    <source>
        <dbReference type="SAM" id="Phobius"/>
    </source>
</evidence>
<comment type="caution">
    <text evidence="3">The sequence shown here is derived from an EMBL/GenBank/DDBJ whole genome shotgun (WGS) entry which is preliminary data.</text>
</comment>
<dbReference type="PANTHER" id="PTHR30319">
    <property type="entry name" value="PHENYLACETIC ACID REGULATOR-RELATED TRANSCRIPTIONAL REPRESSOR"/>
    <property type="match status" value="1"/>
</dbReference>
<feature type="domain" description="Transcriptional repressor PaaX-like central Cas2-like" evidence="2">
    <location>
        <begin position="108"/>
        <end position="183"/>
    </location>
</feature>
<sequence length="193" mass="23014">MGSVRKYKYYFRKQKSQIVRDIFTLLVVGGIIAIAATSPYFVQNVLRVQKNWKKYPKQKISDTFYRLRKQGLIKIEERNRQIYISLTPEGEKKAGIYQIDKLRIARPKHWDRKWRLLLFDIPEKRKISREALRGKLKELGFVQFQKSAWLHPYDCRTEIGLLQDFFGLSEEEMQLVVAENISNVEQSKKIFKL</sequence>
<protein>
    <recommendedName>
        <fullName evidence="2">Transcriptional repressor PaaX-like central Cas2-like domain-containing protein</fullName>
    </recommendedName>
</protein>
<dbReference type="InterPro" id="IPR048846">
    <property type="entry name" value="PaaX-like_central"/>
</dbReference>
<dbReference type="PANTHER" id="PTHR30319:SF1">
    <property type="entry name" value="TRANSCRIPTIONAL REPRESSOR PAAX"/>
    <property type="match status" value="1"/>
</dbReference>
<dbReference type="Proteomes" id="UP000178170">
    <property type="component" value="Unassembled WGS sequence"/>
</dbReference>
<dbReference type="InterPro" id="IPR036388">
    <property type="entry name" value="WH-like_DNA-bd_sf"/>
</dbReference>
<proteinExistence type="predicted"/>
<organism evidence="3 4">
    <name type="scientific">Candidatus Wildermuthbacteria bacterium RIFCSPHIGHO2_01_FULL_48_27b</name>
    <dbReference type="NCBI Taxonomy" id="1802447"/>
    <lineage>
        <taxon>Bacteria</taxon>
        <taxon>Candidatus Wildermuthiibacteriota</taxon>
    </lineage>
</organism>
<dbReference type="Gene3D" id="1.10.10.10">
    <property type="entry name" value="Winged helix-like DNA-binding domain superfamily/Winged helix DNA-binding domain"/>
    <property type="match status" value="1"/>
</dbReference>
<evidence type="ECO:0000313" key="4">
    <source>
        <dbReference type="Proteomes" id="UP000178170"/>
    </source>
</evidence>
<keyword evidence="1" id="KW-1133">Transmembrane helix</keyword>
<gene>
    <name evidence="3" type="ORF">A2843_02150</name>
</gene>
<name>A0A1G2QU51_9BACT</name>
<accession>A0A1G2QU51</accession>
<reference evidence="3 4" key="1">
    <citation type="journal article" date="2016" name="Nat. Commun.">
        <title>Thousands of microbial genomes shed light on interconnected biogeochemical processes in an aquifer system.</title>
        <authorList>
            <person name="Anantharaman K."/>
            <person name="Brown C.T."/>
            <person name="Hug L.A."/>
            <person name="Sharon I."/>
            <person name="Castelle C.J."/>
            <person name="Probst A.J."/>
            <person name="Thomas B.C."/>
            <person name="Singh A."/>
            <person name="Wilkins M.J."/>
            <person name="Karaoz U."/>
            <person name="Brodie E.L."/>
            <person name="Williams K.H."/>
            <person name="Hubbard S.S."/>
            <person name="Banfield J.F."/>
        </authorList>
    </citation>
    <scope>NUCLEOTIDE SEQUENCE [LARGE SCALE GENOMIC DNA]</scope>
</reference>
<dbReference type="SUPFAM" id="SSF46785">
    <property type="entry name" value="Winged helix' DNA-binding domain"/>
    <property type="match status" value="1"/>
</dbReference>
<dbReference type="AlphaFoldDB" id="A0A1G2QU51"/>
<dbReference type="EMBL" id="MHTS01000021">
    <property type="protein sequence ID" value="OHA64140.1"/>
    <property type="molecule type" value="Genomic_DNA"/>
</dbReference>